<feature type="domain" description="Reverse transcriptase" evidence="1">
    <location>
        <begin position="1"/>
        <end position="111"/>
    </location>
</feature>
<dbReference type="GO" id="GO:0071897">
    <property type="term" value="P:DNA biosynthetic process"/>
    <property type="evidence" value="ECO:0007669"/>
    <property type="project" value="UniProtKB-ARBA"/>
</dbReference>
<protein>
    <recommendedName>
        <fullName evidence="1">Reverse transcriptase domain-containing protein</fullName>
    </recommendedName>
</protein>
<dbReference type="AlphaFoldDB" id="A0A9N9T6W2"/>
<dbReference type="SUPFAM" id="SSF56672">
    <property type="entry name" value="DNA/RNA polymerases"/>
    <property type="match status" value="1"/>
</dbReference>
<reference evidence="2" key="1">
    <citation type="submission" date="2022-01" db="EMBL/GenBank/DDBJ databases">
        <authorList>
            <person name="King R."/>
        </authorList>
    </citation>
    <scope>NUCLEOTIDE SEQUENCE</scope>
</reference>
<dbReference type="PANTHER" id="PTHR47027:SF20">
    <property type="entry name" value="REVERSE TRANSCRIPTASE-LIKE PROTEIN WITH RNA-DIRECTED DNA POLYMERASE DOMAIN"/>
    <property type="match status" value="1"/>
</dbReference>
<dbReference type="EMBL" id="OU898282">
    <property type="protein sequence ID" value="CAG9837684.1"/>
    <property type="molecule type" value="Genomic_DNA"/>
</dbReference>
<dbReference type="InterPro" id="IPR000477">
    <property type="entry name" value="RT_dom"/>
</dbReference>
<accession>A0A9N9T6W2</accession>
<dbReference type="InterPro" id="IPR043502">
    <property type="entry name" value="DNA/RNA_pol_sf"/>
</dbReference>
<dbReference type="PANTHER" id="PTHR47027">
    <property type="entry name" value="REVERSE TRANSCRIPTASE DOMAIN-CONTAINING PROTEIN"/>
    <property type="match status" value="1"/>
</dbReference>
<name>A0A9N9T6W2_DIABA</name>
<evidence type="ECO:0000259" key="1">
    <source>
        <dbReference type="PROSITE" id="PS50878"/>
    </source>
</evidence>
<keyword evidence="3" id="KW-1185">Reference proteome</keyword>
<evidence type="ECO:0000313" key="3">
    <source>
        <dbReference type="Proteomes" id="UP001153709"/>
    </source>
</evidence>
<dbReference type="OrthoDB" id="6751474at2759"/>
<proteinExistence type="predicted"/>
<gene>
    <name evidence="2" type="ORF">DIABBA_LOCUS10648</name>
</gene>
<dbReference type="PROSITE" id="PS50878">
    <property type="entry name" value="RT_POL"/>
    <property type="match status" value="1"/>
</dbReference>
<sequence length="181" mass="21362">MLYISDTIQEISQTNIKTTEKKCEGRGIPIQDNFLYTLSFADDQVVTAHDEENLCYMLRKLEKEYTKNGLEINLENTEYLTTEQESVRNLERDDDRESTGTEKFKYLGFILSRNGITEPDIISRLAQIRTYIKQMNGVLWNRQITRNTKKRIYNTLVRSIMTYRAENWVINKRNRSKITAS</sequence>
<organism evidence="2 3">
    <name type="scientific">Diabrotica balteata</name>
    <name type="common">Banded cucumber beetle</name>
    <dbReference type="NCBI Taxonomy" id="107213"/>
    <lineage>
        <taxon>Eukaryota</taxon>
        <taxon>Metazoa</taxon>
        <taxon>Ecdysozoa</taxon>
        <taxon>Arthropoda</taxon>
        <taxon>Hexapoda</taxon>
        <taxon>Insecta</taxon>
        <taxon>Pterygota</taxon>
        <taxon>Neoptera</taxon>
        <taxon>Endopterygota</taxon>
        <taxon>Coleoptera</taxon>
        <taxon>Polyphaga</taxon>
        <taxon>Cucujiformia</taxon>
        <taxon>Chrysomeloidea</taxon>
        <taxon>Chrysomelidae</taxon>
        <taxon>Galerucinae</taxon>
        <taxon>Diabroticina</taxon>
        <taxon>Diabroticites</taxon>
        <taxon>Diabrotica</taxon>
    </lineage>
</organism>
<evidence type="ECO:0000313" key="2">
    <source>
        <dbReference type="EMBL" id="CAG9837684.1"/>
    </source>
</evidence>
<dbReference type="Proteomes" id="UP001153709">
    <property type="component" value="Chromosome 7"/>
</dbReference>